<keyword evidence="1" id="KW-0677">Repeat</keyword>
<reference evidence="4" key="2">
    <citation type="submission" date="2018-03" db="EMBL/GenBank/DDBJ databases">
        <title>The Triticum urartu genome reveals the dynamic nature of wheat genome evolution.</title>
        <authorList>
            <person name="Ling H."/>
            <person name="Ma B."/>
            <person name="Shi X."/>
            <person name="Liu H."/>
            <person name="Dong L."/>
            <person name="Sun H."/>
            <person name="Cao Y."/>
            <person name="Gao Q."/>
            <person name="Zheng S."/>
            <person name="Li Y."/>
            <person name="Yu Y."/>
            <person name="Du H."/>
            <person name="Qi M."/>
            <person name="Li Y."/>
            <person name="Yu H."/>
            <person name="Cui Y."/>
            <person name="Wang N."/>
            <person name="Chen C."/>
            <person name="Wu H."/>
            <person name="Zhao Y."/>
            <person name="Zhang J."/>
            <person name="Li Y."/>
            <person name="Zhou W."/>
            <person name="Zhang B."/>
            <person name="Hu W."/>
            <person name="Eijk M."/>
            <person name="Tang J."/>
            <person name="Witsenboer H."/>
            <person name="Zhao S."/>
            <person name="Li Z."/>
            <person name="Zhang A."/>
            <person name="Wang D."/>
            <person name="Liang C."/>
        </authorList>
    </citation>
    <scope>NUCLEOTIDE SEQUENCE [LARGE SCALE GENOMIC DNA]</scope>
    <source>
        <strain evidence="4">cv. G1812</strain>
    </source>
</reference>
<dbReference type="EnsemblPlants" id="TuG1812G0200001614.01.T01">
    <property type="protein sequence ID" value="TuG1812G0200001614.01.T01.cds384129"/>
    <property type="gene ID" value="TuG1812G0200001614.01"/>
</dbReference>
<reference evidence="4" key="3">
    <citation type="submission" date="2022-06" db="UniProtKB">
        <authorList>
            <consortium name="EnsemblPlants"/>
        </authorList>
    </citation>
    <scope>IDENTIFICATION</scope>
</reference>
<evidence type="ECO:0000256" key="3">
    <source>
        <dbReference type="PROSITE-ProRule" id="PRU00708"/>
    </source>
</evidence>
<protein>
    <recommendedName>
        <fullName evidence="6">Pentatricopeptide repeat-containing protein</fullName>
    </recommendedName>
</protein>
<organism evidence="4 5">
    <name type="scientific">Triticum urartu</name>
    <name type="common">Red wild einkorn</name>
    <name type="synonym">Crithodium urartu</name>
    <dbReference type="NCBI Taxonomy" id="4572"/>
    <lineage>
        <taxon>Eukaryota</taxon>
        <taxon>Viridiplantae</taxon>
        <taxon>Streptophyta</taxon>
        <taxon>Embryophyta</taxon>
        <taxon>Tracheophyta</taxon>
        <taxon>Spermatophyta</taxon>
        <taxon>Magnoliopsida</taxon>
        <taxon>Liliopsida</taxon>
        <taxon>Poales</taxon>
        <taxon>Poaceae</taxon>
        <taxon>BOP clade</taxon>
        <taxon>Pooideae</taxon>
        <taxon>Triticodae</taxon>
        <taxon>Triticeae</taxon>
        <taxon>Triticinae</taxon>
        <taxon>Triticum</taxon>
    </lineage>
</organism>
<keyword evidence="2" id="KW-0809">Transit peptide</keyword>
<evidence type="ECO:0000256" key="2">
    <source>
        <dbReference type="ARBA" id="ARBA00022946"/>
    </source>
</evidence>
<accession>A0A8R7TER0</accession>
<dbReference type="PANTHER" id="PTHR47926">
    <property type="entry name" value="PENTATRICOPEPTIDE REPEAT-CONTAINING PROTEIN"/>
    <property type="match status" value="1"/>
</dbReference>
<sequence length="110" mass="12106">MLLRLQSGPALTKARRLHAVVLVCGHRHNAVLFTQLVQVYARLGQIEHTLLVLDGMPRRNSFAWNAAIKGLVDAGRFSEALETYQAMVDDWSAAADGFTYQPVIKACAAL</sequence>
<dbReference type="Proteomes" id="UP000015106">
    <property type="component" value="Chromosome 2"/>
</dbReference>
<keyword evidence="5" id="KW-1185">Reference proteome</keyword>
<dbReference type="InterPro" id="IPR002885">
    <property type="entry name" value="PPR_rpt"/>
</dbReference>
<dbReference type="InterPro" id="IPR011990">
    <property type="entry name" value="TPR-like_helical_dom_sf"/>
</dbReference>
<evidence type="ECO:0000313" key="4">
    <source>
        <dbReference type="EnsemblPlants" id="TuG1812G0200001614.01.T01.cds384129"/>
    </source>
</evidence>
<reference evidence="5" key="1">
    <citation type="journal article" date="2013" name="Nature">
        <title>Draft genome of the wheat A-genome progenitor Triticum urartu.</title>
        <authorList>
            <person name="Ling H.Q."/>
            <person name="Zhao S."/>
            <person name="Liu D."/>
            <person name="Wang J."/>
            <person name="Sun H."/>
            <person name="Zhang C."/>
            <person name="Fan H."/>
            <person name="Li D."/>
            <person name="Dong L."/>
            <person name="Tao Y."/>
            <person name="Gao C."/>
            <person name="Wu H."/>
            <person name="Li Y."/>
            <person name="Cui Y."/>
            <person name="Guo X."/>
            <person name="Zheng S."/>
            <person name="Wang B."/>
            <person name="Yu K."/>
            <person name="Liang Q."/>
            <person name="Yang W."/>
            <person name="Lou X."/>
            <person name="Chen J."/>
            <person name="Feng M."/>
            <person name="Jian J."/>
            <person name="Zhang X."/>
            <person name="Luo G."/>
            <person name="Jiang Y."/>
            <person name="Liu J."/>
            <person name="Wang Z."/>
            <person name="Sha Y."/>
            <person name="Zhang B."/>
            <person name="Wu H."/>
            <person name="Tang D."/>
            <person name="Shen Q."/>
            <person name="Xue P."/>
            <person name="Zou S."/>
            <person name="Wang X."/>
            <person name="Liu X."/>
            <person name="Wang F."/>
            <person name="Yang Y."/>
            <person name="An X."/>
            <person name="Dong Z."/>
            <person name="Zhang K."/>
            <person name="Zhang X."/>
            <person name="Luo M.C."/>
            <person name="Dvorak J."/>
            <person name="Tong Y."/>
            <person name="Wang J."/>
            <person name="Yang H."/>
            <person name="Li Z."/>
            <person name="Wang D."/>
            <person name="Zhang A."/>
            <person name="Wang J."/>
        </authorList>
    </citation>
    <scope>NUCLEOTIDE SEQUENCE</scope>
    <source>
        <strain evidence="5">cv. G1812</strain>
    </source>
</reference>
<proteinExistence type="predicted"/>
<dbReference type="Gramene" id="TuG1812G0200001614.01.T01">
    <property type="protein sequence ID" value="TuG1812G0200001614.01.T01.cds384129"/>
    <property type="gene ID" value="TuG1812G0200001614.01"/>
</dbReference>
<dbReference type="InterPro" id="IPR046960">
    <property type="entry name" value="PPR_At4g14850-like_plant"/>
</dbReference>
<dbReference type="GO" id="GO:0003723">
    <property type="term" value="F:RNA binding"/>
    <property type="evidence" value="ECO:0007669"/>
    <property type="project" value="InterPro"/>
</dbReference>
<dbReference type="Pfam" id="PF13041">
    <property type="entry name" value="PPR_2"/>
    <property type="match status" value="1"/>
</dbReference>
<evidence type="ECO:0008006" key="6">
    <source>
        <dbReference type="Google" id="ProtNLM"/>
    </source>
</evidence>
<name>A0A8R7TER0_TRIUA</name>
<dbReference type="AlphaFoldDB" id="A0A8R7TER0"/>
<dbReference type="GO" id="GO:0009451">
    <property type="term" value="P:RNA modification"/>
    <property type="evidence" value="ECO:0007669"/>
    <property type="project" value="InterPro"/>
</dbReference>
<evidence type="ECO:0000256" key="1">
    <source>
        <dbReference type="ARBA" id="ARBA00022737"/>
    </source>
</evidence>
<dbReference type="NCBIfam" id="TIGR00756">
    <property type="entry name" value="PPR"/>
    <property type="match status" value="1"/>
</dbReference>
<dbReference type="Gene3D" id="1.25.40.10">
    <property type="entry name" value="Tetratricopeptide repeat domain"/>
    <property type="match status" value="1"/>
</dbReference>
<evidence type="ECO:0000313" key="5">
    <source>
        <dbReference type="Proteomes" id="UP000015106"/>
    </source>
</evidence>
<feature type="repeat" description="PPR" evidence="3">
    <location>
        <begin position="60"/>
        <end position="90"/>
    </location>
</feature>
<dbReference type="PROSITE" id="PS51375">
    <property type="entry name" value="PPR"/>
    <property type="match status" value="1"/>
</dbReference>